<dbReference type="InterPro" id="IPR001680">
    <property type="entry name" value="WD40_rpt"/>
</dbReference>
<evidence type="ECO:0000313" key="4">
    <source>
        <dbReference type="Proteomes" id="UP000078597"/>
    </source>
</evidence>
<dbReference type="SUPFAM" id="SSF50978">
    <property type="entry name" value="WD40 repeat-like"/>
    <property type="match status" value="1"/>
</dbReference>
<gene>
    <name evidence="3" type="ORF">PMALA_011650</name>
</gene>
<evidence type="ECO:0000256" key="2">
    <source>
        <dbReference type="SAM" id="MobiDB-lite"/>
    </source>
</evidence>
<dbReference type="PANTHER" id="PTHR19855">
    <property type="entry name" value="WD40 REPEAT PROTEIN 12, 37"/>
    <property type="match status" value="1"/>
</dbReference>
<dbReference type="SMART" id="SM00320">
    <property type="entry name" value="WD40"/>
    <property type="match status" value="5"/>
</dbReference>
<feature type="repeat" description="WD" evidence="1">
    <location>
        <begin position="250"/>
        <end position="292"/>
    </location>
</feature>
<reference evidence="4" key="1">
    <citation type="submission" date="2016-05" db="EMBL/GenBank/DDBJ databases">
        <authorList>
            <person name="Naeem Raeece"/>
        </authorList>
    </citation>
    <scope>NUCLEOTIDE SEQUENCE [LARGE SCALE GENOMIC DNA]</scope>
</reference>
<dbReference type="InterPro" id="IPR036322">
    <property type="entry name" value="WD40_repeat_dom_sf"/>
</dbReference>
<keyword evidence="1" id="KW-0853">WD repeat</keyword>
<dbReference type="PANTHER" id="PTHR19855:SF11">
    <property type="entry name" value="RIBOSOME BIOGENESIS PROTEIN WDR12"/>
    <property type="match status" value="1"/>
</dbReference>
<feature type="region of interest" description="Disordered" evidence="2">
    <location>
        <begin position="416"/>
        <end position="442"/>
    </location>
</feature>
<feature type="compositionally biased region" description="Polar residues" evidence="2">
    <location>
        <begin position="425"/>
        <end position="435"/>
    </location>
</feature>
<dbReference type="Proteomes" id="UP000078597">
    <property type="component" value="Unassembled WGS sequence"/>
</dbReference>
<accession>A0A1A8VX67</accession>
<dbReference type="EMBL" id="FLQW01000640">
    <property type="protein sequence ID" value="SBS85098.1"/>
    <property type="molecule type" value="Genomic_DNA"/>
</dbReference>
<dbReference type="Pfam" id="PF00400">
    <property type="entry name" value="WD40"/>
    <property type="match status" value="3"/>
</dbReference>
<organism evidence="3 4">
    <name type="scientific">Plasmodium malariae</name>
    <dbReference type="NCBI Taxonomy" id="5858"/>
    <lineage>
        <taxon>Eukaryota</taxon>
        <taxon>Sar</taxon>
        <taxon>Alveolata</taxon>
        <taxon>Apicomplexa</taxon>
        <taxon>Aconoidasida</taxon>
        <taxon>Haemosporida</taxon>
        <taxon>Plasmodiidae</taxon>
        <taxon>Plasmodium</taxon>
        <taxon>Plasmodium (Plasmodium)</taxon>
    </lineage>
</organism>
<dbReference type="VEuPathDB" id="PlasmoDB:PmUG01_09014200"/>
<dbReference type="PROSITE" id="PS50082">
    <property type="entry name" value="WD_REPEATS_2"/>
    <property type="match status" value="3"/>
</dbReference>
<protein>
    <submittedName>
        <fullName evidence="3">WD repeat-containing protein, putative</fullName>
    </submittedName>
</protein>
<sequence>MDLRSYLSSEDYIFEIKNNEQLFESKKLACNIKPIWSFKGHNNSIEGIHLIDDDTYATVSHDCFVSVWDISNNKNIRNIELGQPILCSSYYSKRKYLSVGMTNKDNNIHIIDMENKKNIDNLCTKCNSIFCMNYFDDDKITYGSKDGSICLTDLNKKKNIYRYEEIGDCLNFCTFNTNYKIHLFSTYKGNILFFDFRYALPVQKNNQLHSLYSINTIYSDNNYLYSGASDCLIKKFDLRLLDENKPVEIYIGHTSPIRFLTFSNKYKNYFCSSSDNGSIKLWKEDNYRNIGEVKKFNTSLVYDSIPSVFPPLLGDLTTKTVGNGHRKISKNFLELNKKTVSSNRSNSIVSECNYKESPDLFRNKNNSKKYGIFGKISILDKNKKRTLTPNIPNIQEKKVPVVSRNELFNIIRSKGEDKNSEEGLNHSTKSISTKNGGKKYMGTKNIGTKNIGTKNIGTKNIGTKNIDTKNIDTKNIRSTNKLGLPASSYYFTTPKINSIQNNLKTKGRTNLNISNDRDKRDSTTNLPMRVSNLTIPELFGEEENSLIHNSAKKIKIKYSTLSMLNHRSRVSSMVWLDDLVLSTSWDQNIKCWNIGRYVME</sequence>
<dbReference type="InterPro" id="IPR015943">
    <property type="entry name" value="WD40/YVTN_repeat-like_dom_sf"/>
</dbReference>
<evidence type="ECO:0000256" key="1">
    <source>
        <dbReference type="PROSITE-ProRule" id="PRU00221"/>
    </source>
</evidence>
<dbReference type="Gene3D" id="2.130.10.10">
    <property type="entry name" value="YVTN repeat-like/Quinoprotein amine dehydrogenase"/>
    <property type="match status" value="2"/>
</dbReference>
<evidence type="ECO:0000313" key="3">
    <source>
        <dbReference type="EMBL" id="SBS85098.1"/>
    </source>
</evidence>
<feature type="repeat" description="WD" evidence="1">
    <location>
        <begin position="563"/>
        <end position="594"/>
    </location>
</feature>
<proteinExistence type="predicted"/>
<dbReference type="AlphaFoldDB" id="A0A1A8VX67"/>
<name>A0A1A8VX67_PLAMA</name>
<feature type="repeat" description="WD" evidence="1">
    <location>
        <begin position="38"/>
        <end position="78"/>
    </location>
</feature>